<reference evidence="2" key="1">
    <citation type="submission" date="2014-09" db="EMBL/GenBank/DDBJ databases">
        <authorList>
            <person name="Magalhaes I.L.F."/>
            <person name="Oliveira U."/>
            <person name="Santos F.R."/>
            <person name="Vidigal T.H.D.A."/>
            <person name="Brescovit A.D."/>
            <person name="Santos A.J."/>
        </authorList>
    </citation>
    <scope>NUCLEOTIDE SEQUENCE</scope>
</reference>
<feature type="region of interest" description="Disordered" evidence="1">
    <location>
        <begin position="115"/>
        <end position="163"/>
    </location>
</feature>
<evidence type="ECO:0000313" key="2">
    <source>
        <dbReference type="EMBL" id="JAG63194.1"/>
    </source>
</evidence>
<feature type="non-terminal residue" evidence="2">
    <location>
        <position position="1"/>
    </location>
</feature>
<evidence type="ECO:0000256" key="1">
    <source>
        <dbReference type="SAM" id="MobiDB-lite"/>
    </source>
</evidence>
<sequence>ASLRLFLSACCSVGTNRKMWWLGLALLGAVTASIHDNRIGSPSEEILSEDDPSSSFFNIISPMPYSGGTYHFVSPTFPEVDSRGFHGGMFDGIGDYYPAWPSVYYKRFHKRGDEELSDGYRDGQRRKRSVDSNDSGEKTRVMLEKRGRSGGRPARGMEMSSSGFHGDVFNSGFGDFSTMKRRSYEPFKRSLKTLSSPINIKEETTERSTTDKDAGLNWSSHDPAFGQTDRPKKRRPEMDAMGFHGDTFGGGFGEFDTMKKRRPEMDAMGFHGDTFGGGFGEFDTMKKRRPEMDAMGFHGDTFGGGFGEFDTMKKRRPEMDAMGFHGDTFGGG</sequence>
<organism evidence="2">
    <name type="scientific">Lygus hesperus</name>
    <name type="common">Western plant bug</name>
    <dbReference type="NCBI Taxonomy" id="30085"/>
    <lineage>
        <taxon>Eukaryota</taxon>
        <taxon>Metazoa</taxon>
        <taxon>Ecdysozoa</taxon>
        <taxon>Arthropoda</taxon>
        <taxon>Hexapoda</taxon>
        <taxon>Insecta</taxon>
        <taxon>Pterygota</taxon>
        <taxon>Neoptera</taxon>
        <taxon>Paraneoptera</taxon>
        <taxon>Hemiptera</taxon>
        <taxon>Heteroptera</taxon>
        <taxon>Panheteroptera</taxon>
        <taxon>Cimicomorpha</taxon>
        <taxon>Miridae</taxon>
        <taxon>Mirini</taxon>
        <taxon>Lygus</taxon>
    </lineage>
</organism>
<dbReference type="AlphaFoldDB" id="A0A0K8TCF7"/>
<dbReference type="EMBL" id="GBRD01002627">
    <property type="protein sequence ID" value="JAG63194.1"/>
    <property type="molecule type" value="Transcribed_RNA"/>
</dbReference>
<feature type="compositionally biased region" description="Basic and acidic residues" evidence="1">
    <location>
        <begin position="201"/>
        <end position="214"/>
    </location>
</feature>
<feature type="non-terminal residue" evidence="2">
    <location>
        <position position="332"/>
    </location>
</feature>
<feature type="compositionally biased region" description="Basic and acidic residues" evidence="1">
    <location>
        <begin position="115"/>
        <end position="147"/>
    </location>
</feature>
<feature type="region of interest" description="Disordered" evidence="1">
    <location>
        <begin position="201"/>
        <end position="235"/>
    </location>
</feature>
<name>A0A0K8TCF7_LYGHE</name>
<accession>A0A0K8TCF7</accession>
<protein>
    <submittedName>
        <fullName evidence="2">Uncharacterized protein</fullName>
    </submittedName>
</protein>
<proteinExistence type="predicted"/>